<reference evidence="1 2" key="1">
    <citation type="journal article" date="2023" name="Genes (Basel)">
        <title>Chromosome-Level Genome Assembly and Circadian Gene Repertoire of the Patagonia Blennie Eleginops maclovinus-The Closest Ancestral Proxy of Antarctic Cryonotothenioids.</title>
        <authorList>
            <person name="Cheng C.C."/>
            <person name="Rivera-Colon A.G."/>
            <person name="Minhas B.F."/>
            <person name="Wilson L."/>
            <person name="Rayamajhi N."/>
            <person name="Vargas-Chacoff L."/>
            <person name="Catchen J.M."/>
        </authorList>
    </citation>
    <scope>NUCLEOTIDE SEQUENCE [LARGE SCALE GENOMIC DNA]</scope>
    <source>
        <strain evidence="1">JMC-PN-2008</strain>
    </source>
</reference>
<dbReference type="EMBL" id="JAUZQC010000004">
    <property type="protein sequence ID" value="KAK5873008.1"/>
    <property type="molecule type" value="Genomic_DNA"/>
</dbReference>
<gene>
    <name evidence="1" type="ORF">PBY51_013657</name>
</gene>
<reference evidence="1 2" key="2">
    <citation type="journal article" date="2023" name="Mol. Biol. Evol.">
        <title>Genomics of Secondarily Temperate Adaptation in the Only Non-Antarctic Icefish.</title>
        <authorList>
            <person name="Rivera-Colon A.G."/>
            <person name="Rayamajhi N."/>
            <person name="Minhas B.F."/>
            <person name="Madrigal G."/>
            <person name="Bilyk K.T."/>
            <person name="Yoon V."/>
            <person name="Hune M."/>
            <person name="Gregory S."/>
            <person name="Cheng C.H.C."/>
            <person name="Catchen J.M."/>
        </authorList>
    </citation>
    <scope>NUCLEOTIDE SEQUENCE [LARGE SCALE GENOMIC DNA]</scope>
    <source>
        <strain evidence="1">JMC-PN-2008</strain>
    </source>
</reference>
<protein>
    <submittedName>
        <fullName evidence="1">Uncharacterized protein</fullName>
    </submittedName>
</protein>
<keyword evidence="2" id="KW-1185">Reference proteome</keyword>
<evidence type="ECO:0000313" key="2">
    <source>
        <dbReference type="Proteomes" id="UP001346869"/>
    </source>
</evidence>
<proteinExistence type="predicted"/>
<organism evidence="1 2">
    <name type="scientific">Eleginops maclovinus</name>
    <name type="common">Patagonian blennie</name>
    <name type="synonym">Eleginus maclovinus</name>
    <dbReference type="NCBI Taxonomy" id="56733"/>
    <lineage>
        <taxon>Eukaryota</taxon>
        <taxon>Metazoa</taxon>
        <taxon>Chordata</taxon>
        <taxon>Craniata</taxon>
        <taxon>Vertebrata</taxon>
        <taxon>Euteleostomi</taxon>
        <taxon>Actinopterygii</taxon>
        <taxon>Neopterygii</taxon>
        <taxon>Teleostei</taxon>
        <taxon>Neoteleostei</taxon>
        <taxon>Acanthomorphata</taxon>
        <taxon>Eupercaria</taxon>
        <taxon>Perciformes</taxon>
        <taxon>Notothenioidei</taxon>
        <taxon>Eleginopidae</taxon>
        <taxon>Eleginops</taxon>
    </lineage>
</organism>
<comment type="caution">
    <text evidence="1">The sequence shown here is derived from an EMBL/GenBank/DDBJ whole genome shotgun (WGS) entry which is preliminary data.</text>
</comment>
<name>A0AAN8AXZ8_ELEMC</name>
<dbReference type="AlphaFoldDB" id="A0AAN8AXZ8"/>
<evidence type="ECO:0000313" key="1">
    <source>
        <dbReference type="EMBL" id="KAK5873008.1"/>
    </source>
</evidence>
<accession>A0AAN8AXZ8</accession>
<dbReference type="Proteomes" id="UP001346869">
    <property type="component" value="Unassembled WGS sequence"/>
</dbReference>
<sequence>MVLCFALANSDRQALSANRLPGNQLTGLHSTRCFYHFSSPIRRRSSSGGISARHTGSLLGCSRLEISVHHAPLRGAL</sequence>